<feature type="transmembrane region" description="Helical" evidence="1">
    <location>
        <begin position="37"/>
        <end position="59"/>
    </location>
</feature>
<evidence type="ECO:0000313" key="3">
    <source>
        <dbReference type="Proteomes" id="UP000070675"/>
    </source>
</evidence>
<feature type="transmembrane region" description="Helical" evidence="1">
    <location>
        <begin position="189"/>
        <end position="207"/>
    </location>
</feature>
<feature type="transmembrane region" description="Helical" evidence="1">
    <location>
        <begin position="113"/>
        <end position="130"/>
    </location>
</feature>
<organism evidence="2 3">
    <name type="scientific">Atopobium deltae</name>
    <dbReference type="NCBI Taxonomy" id="1393034"/>
    <lineage>
        <taxon>Bacteria</taxon>
        <taxon>Bacillati</taxon>
        <taxon>Actinomycetota</taxon>
        <taxon>Coriobacteriia</taxon>
        <taxon>Coriobacteriales</taxon>
        <taxon>Atopobiaceae</taxon>
        <taxon>Atopobium</taxon>
    </lineage>
</organism>
<keyword evidence="1" id="KW-0472">Membrane</keyword>
<reference evidence="3" key="1">
    <citation type="submission" date="2016-01" db="EMBL/GenBank/DDBJ databases">
        <authorList>
            <person name="Mitreva M."/>
            <person name="Pepin K.H."/>
            <person name="Mihindukulasuriya K.A."/>
            <person name="Fulton R."/>
            <person name="Fronick C."/>
            <person name="O'Laughlin M."/>
            <person name="Miner T."/>
            <person name="Herter B."/>
            <person name="Rosa B.A."/>
            <person name="Cordes M."/>
            <person name="Tomlinson C."/>
            <person name="Wollam A."/>
            <person name="Palsikar V.B."/>
            <person name="Mardis E.R."/>
            <person name="Wilson R.K."/>
        </authorList>
    </citation>
    <scope>NUCLEOTIDE SEQUENCE [LARGE SCALE GENOMIC DNA]</scope>
    <source>
        <strain evidence="3">DNF00019</strain>
    </source>
</reference>
<name>A0A133XQE6_9ACTN</name>
<accession>A0A133XQE6</accession>
<dbReference type="RefSeq" id="WP_066306244.1">
    <property type="nucleotide sequence ID" value="NZ_KQ959516.1"/>
</dbReference>
<dbReference type="Proteomes" id="UP000070675">
    <property type="component" value="Unassembled WGS sequence"/>
</dbReference>
<feature type="transmembrane region" description="Helical" evidence="1">
    <location>
        <begin position="440"/>
        <end position="461"/>
    </location>
</feature>
<feature type="transmembrane region" description="Helical" evidence="1">
    <location>
        <begin position="364"/>
        <end position="388"/>
    </location>
</feature>
<dbReference type="AlphaFoldDB" id="A0A133XQE6"/>
<feature type="transmembrane region" description="Helical" evidence="1">
    <location>
        <begin position="408"/>
        <end position="433"/>
    </location>
</feature>
<evidence type="ECO:0000256" key="1">
    <source>
        <dbReference type="SAM" id="Phobius"/>
    </source>
</evidence>
<feature type="transmembrane region" description="Helical" evidence="1">
    <location>
        <begin position="510"/>
        <end position="532"/>
    </location>
</feature>
<feature type="transmembrane region" description="Helical" evidence="1">
    <location>
        <begin position="485"/>
        <end position="503"/>
    </location>
</feature>
<dbReference type="STRING" id="1393034.HMPREF3192_01261"/>
<proteinExistence type="predicted"/>
<gene>
    <name evidence="2" type="ORF">HMPREF3192_01261</name>
</gene>
<keyword evidence="1" id="KW-1133">Transmembrane helix</keyword>
<keyword evidence="3" id="KW-1185">Reference proteome</keyword>
<feature type="transmembrane region" description="Helical" evidence="1">
    <location>
        <begin position="71"/>
        <end position="92"/>
    </location>
</feature>
<dbReference type="PATRIC" id="fig|1393034.3.peg.1230"/>
<dbReference type="OrthoDB" id="138672at2"/>
<keyword evidence="1" id="KW-0812">Transmembrane</keyword>
<feature type="transmembrane region" description="Helical" evidence="1">
    <location>
        <begin position="245"/>
        <end position="265"/>
    </location>
</feature>
<dbReference type="EMBL" id="LSCR01000041">
    <property type="protein sequence ID" value="KXB33155.1"/>
    <property type="molecule type" value="Genomic_DNA"/>
</dbReference>
<feature type="transmembrane region" description="Helical" evidence="1">
    <location>
        <begin position="331"/>
        <end position="352"/>
    </location>
</feature>
<sequence>MLKQAWAVFLVELRGYVTSSTSSRVSNKTITSKTFGALGRFLVIALVFAYLFFMMLSWYYTMVQAGFAHKIPFMAALITTVFIVLQQFNVAGQFILDRSHYERLLSMPIDRKIIVAIRFCTMCIPCYLYSALAYSSAATVLIMTNALSDALIGCVAGFFFAPIAPMLLALLVTVIIYGIRRLLHGSTMLVNILLILVVAVPGALLYFGVVFHIIDLLAPESVALMHQVFFFFTPLNDVSVGSTPALLLFIGANALVLAVGIGLFASCFDRLTMLSRTDDVQDNSFSFAKHAGDTASAQGGASKAKSVVGALLHKEFQFLVETPAYLANYGLLYFLQVFFIIGGGVAVGFGLLPPEADEIMASPIVRLAPIFLIGILGFAPMTTCTYSLEGNSWWILQTAAVPAKTVALAKLLFSLIPAVTLSALALVASVFFLNLSFETIVCIGMVSLSILFLCIILHMYIDMKKPDFSWTSTNNLRAALKGKSTTPAVVFLGYVLIFLQLITQMMIEDGVWFIVVSLLQAVVCFGIAYAIWRLITRIELADIC</sequence>
<protein>
    <submittedName>
        <fullName evidence="2">Uncharacterized protein</fullName>
    </submittedName>
</protein>
<feature type="transmembrane region" description="Helical" evidence="1">
    <location>
        <begin position="150"/>
        <end position="177"/>
    </location>
</feature>
<evidence type="ECO:0000313" key="2">
    <source>
        <dbReference type="EMBL" id="KXB33155.1"/>
    </source>
</evidence>
<comment type="caution">
    <text evidence="2">The sequence shown here is derived from an EMBL/GenBank/DDBJ whole genome shotgun (WGS) entry which is preliminary data.</text>
</comment>